<sequence length="435" mass="50580">MVTTQVDHYYRQISQEEQTIYDHLLHWIEHETPEQMVDRFHALFIDGSRYSDPDIVAALDKVTASRLASEEFRYVLNRCCHILINRWQARSQSQLAIPKLIELFENNAAQAQSQISIHRSRSLRRLRELTRQFTETEQYLTLRRLAQVLSEAAEAQQGNGQRPLGTLIPRYPYLYEHCLISEDCTREQQNTVRQVRALRQHKFEVDLSQYLTYQVRQSRAAENAFVGAIATPSTPRLIHPVSNPTLLEDQDLNRVVRHYTGKVEGSRSYKDLAQNFLTQSNYTHCFADFKNDLYEYITSSVDPEYGRRQFNNQLYGYLKDIMPDSDDQRLNDFLLVRTCSHLLNFLVVDNAQHPKHFVFVDLLTNLGPMLTTGLLLKIVLLCRKVKPALERRFSILFSHYESCSRDAVSWLIEALENLNVALSVNFGSVDLSFLT</sequence>
<dbReference type="KEGG" id="tog:HNI00_07465"/>
<accession>A0AA96YMQ8</accession>
<gene>
    <name evidence="1" type="ORF">HNI00_07465</name>
</gene>
<dbReference type="AlphaFoldDB" id="A0AA96YMQ8"/>
<name>A0AA96YMQ8_9CYAN</name>
<proteinExistence type="predicted"/>
<dbReference type="EMBL" id="CP053540">
    <property type="protein sequence ID" value="WOB43012.1"/>
    <property type="molecule type" value="Genomic_DNA"/>
</dbReference>
<reference evidence="1" key="1">
    <citation type="submission" date="2020-05" db="EMBL/GenBank/DDBJ databases">
        <authorList>
            <person name="Zhu T."/>
            <person name="Keshari N."/>
            <person name="Lu X."/>
        </authorList>
    </citation>
    <scope>NUCLEOTIDE SEQUENCE</scope>
    <source>
        <strain evidence="1">NK1-22</strain>
    </source>
</reference>
<evidence type="ECO:0000313" key="1">
    <source>
        <dbReference type="EMBL" id="WOB43012.1"/>
    </source>
</evidence>
<organism evidence="1">
    <name type="scientific">Thermoleptolyngbya oregonensis NK1-22</name>
    <dbReference type="NCBI Taxonomy" id="2547457"/>
    <lineage>
        <taxon>Bacteria</taxon>
        <taxon>Bacillati</taxon>
        <taxon>Cyanobacteriota</taxon>
        <taxon>Cyanophyceae</taxon>
        <taxon>Oculatellales</taxon>
        <taxon>Oculatellaceae</taxon>
        <taxon>Thermoleptolyngbya</taxon>
    </lineage>
</organism>
<dbReference type="RefSeq" id="WP_316792073.1">
    <property type="nucleotide sequence ID" value="NZ_CP053540.1"/>
</dbReference>
<protein>
    <submittedName>
        <fullName evidence="1">Uncharacterized protein</fullName>
    </submittedName>
</protein>